<keyword evidence="1" id="KW-0812">Transmembrane</keyword>
<reference evidence="3" key="1">
    <citation type="submission" date="2019-05" db="EMBL/GenBank/DDBJ databases">
        <title>Annotation for the trematode Paragonimus heterotremus.</title>
        <authorList>
            <person name="Choi Y.-J."/>
        </authorList>
    </citation>
    <scope>NUCLEOTIDE SEQUENCE</scope>
    <source>
        <strain evidence="3">LC</strain>
    </source>
</reference>
<dbReference type="Pfam" id="PF12925">
    <property type="entry name" value="APP_E2"/>
    <property type="match status" value="1"/>
</dbReference>
<sequence length="209" mass="24884">MHVSPESDLSSQPSLEKSLLASQDDSLIIARDEEVYQDYLQRPLPLLDKQHERERFHAAKYAHTEAFKKRTKMLEQELIEAEARLSEEDWLTKPELTQEAENRFHQEFRQKFVVVCEEAHASGLQLSEIHHQRILNIIERQMNATLTGWDEAIRHEPRNLRNYPRELKHTPTKRLTRRLRGLLGRSVENTLYIYIYIYIYIVLKRAHSE</sequence>
<feature type="transmembrane region" description="Helical" evidence="1">
    <location>
        <begin position="182"/>
        <end position="203"/>
    </location>
</feature>
<comment type="caution">
    <text evidence="3">The sequence shown here is derived from an EMBL/GenBank/DDBJ whole genome shotgun (WGS) entry which is preliminary data.</text>
</comment>
<dbReference type="SUPFAM" id="SSF109843">
    <property type="entry name" value="CAPPD, an extracellular domain of amyloid beta A4 protein"/>
    <property type="match status" value="1"/>
</dbReference>
<gene>
    <name evidence="3" type="ORF">PHET_10787</name>
</gene>
<accession>A0A8J4SJN3</accession>
<evidence type="ECO:0000256" key="1">
    <source>
        <dbReference type="SAM" id="Phobius"/>
    </source>
</evidence>
<protein>
    <recommendedName>
        <fullName evidence="2">E2 domain-containing protein</fullName>
    </recommendedName>
</protein>
<evidence type="ECO:0000313" key="4">
    <source>
        <dbReference type="Proteomes" id="UP000748531"/>
    </source>
</evidence>
<name>A0A8J4SJN3_9TREM</name>
<feature type="domain" description="E2" evidence="2">
    <location>
        <begin position="47"/>
        <end position="162"/>
    </location>
</feature>
<proteinExistence type="predicted"/>
<dbReference type="Proteomes" id="UP000748531">
    <property type="component" value="Unassembled WGS sequence"/>
</dbReference>
<dbReference type="AlphaFoldDB" id="A0A8J4SJN3"/>
<keyword evidence="1" id="KW-1133">Transmembrane helix</keyword>
<dbReference type="Gene3D" id="1.20.120.770">
    <property type="entry name" value="Amyloid precursor protein, E2 domain"/>
    <property type="match status" value="1"/>
</dbReference>
<keyword evidence="1" id="KW-0472">Membrane</keyword>
<dbReference type="EMBL" id="LUCH01009000">
    <property type="protein sequence ID" value="KAF5396165.1"/>
    <property type="molecule type" value="Genomic_DNA"/>
</dbReference>
<dbReference type="InterPro" id="IPR024329">
    <property type="entry name" value="Amyloid_glyco_E2_domain"/>
</dbReference>
<evidence type="ECO:0000313" key="3">
    <source>
        <dbReference type="EMBL" id="KAF5396165.1"/>
    </source>
</evidence>
<dbReference type="InterPro" id="IPR036176">
    <property type="entry name" value="E2_sf"/>
</dbReference>
<organism evidence="3 4">
    <name type="scientific">Paragonimus heterotremus</name>
    <dbReference type="NCBI Taxonomy" id="100268"/>
    <lineage>
        <taxon>Eukaryota</taxon>
        <taxon>Metazoa</taxon>
        <taxon>Spiralia</taxon>
        <taxon>Lophotrochozoa</taxon>
        <taxon>Platyhelminthes</taxon>
        <taxon>Trematoda</taxon>
        <taxon>Digenea</taxon>
        <taxon>Plagiorchiida</taxon>
        <taxon>Troglotremata</taxon>
        <taxon>Troglotrematidae</taxon>
        <taxon>Paragonimus</taxon>
    </lineage>
</organism>
<evidence type="ECO:0000259" key="2">
    <source>
        <dbReference type="Pfam" id="PF12925"/>
    </source>
</evidence>
<keyword evidence="4" id="KW-1185">Reference proteome</keyword>